<dbReference type="PANTHER" id="PTHR11461">
    <property type="entry name" value="SERINE PROTEASE INHIBITOR, SERPIN"/>
    <property type="match status" value="1"/>
</dbReference>
<sequence>MVIMYFIVLFFACLQSLDCHTGHKLENSRFNFFDTDLLRYSAEDRKGNVVVSPASIKSILSMLLEGANGTTATEIRNALRLSPDKDEFREQLNGYLSVLRTNEPGVTLLNSNAMFLSSTIKNVRKEFLVMLHKVYLSEIRLIDFRQPVPAANLINSWVNNNTRGLITNLVEPEHVDPMSELLLANSLYFKSTWQHAFDPSNTQGSCFHNRGVCKTVAMMELHAELNYAYVDNLRAHALELPYEGGRYSMILLVPHDHDGVFALIRDLPYMSLPQICSIMEPNDVRLFMPKFTIDYNEDMAETLQAMKITSLFSGTVDLSGMFNGSSPQVNNIFHKVHISVDEEGTVAAAASSAMVIPLIENGVQIRVDRPFVFFIIDNKLGLILFEGKVEEPTPYVPVVPKYSDIQQGPKASIPYVPAEPNYSNIQQGPPTRFIVPPQAQFNSRYHAKGRFYG</sequence>
<dbReference type="AlphaFoldDB" id="A0A8S3WEW0"/>
<evidence type="ECO:0000256" key="1">
    <source>
        <dbReference type="ARBA" id="ARBA00009500"/>
    </source>
</evidence>
<gene>
    <name evidence="5" type="ORF">PAPOLLO_LOCUS5296</name>
</gene>
<dbReference type="InterPro" id="IPR023795">
    <property type="entry name" value="Serpin_CS"/>
</dbReference>
<dbReference type="Proteomes" id="UP000691718">
    <property type="component" value="Unassembled WGS sequence"/>
</dbReference>
<dbReference type="PANTHER" id="PTHR11461:SF211">
    <property type="entry name" value="GH10112P-RELATED"/>
    <property type="match status" value="1"/>
</dbReference>
<evidence type="ECO:0000259" key="4">
    <source>
        <dbReference type="SMART" id="SM00093"/>
    </source>
</evidence>
<dbReference type="EMBL" id="CAJQZP010000295">
    <property type="protein sequence ID" value="CAG4955353.1"/>
    <property type="molecule type" value="Genomic_DNA"/>
</dbReference>
<keyword evidence="6" id="KW-1185">Reference proteome</keyword>
<feature type="chain" id="PRO_5035780785" evidence="3">
    <location>
        <begin position="20"/>
        <end position="453"/>
    </location>
</feature>
<evidence type="ECO:0000256" key="2">
    <source>
        <dbReference type="RuleBase" id="RU000411"/>
    </source>
</evidence>
<evidence type="ECO:0000256" key="3">
    <source>
        <dbReference type="SAM" id="SignalP"/>
    </source>
</evidence>
<dbReference type="SMART" id="SM00093">
    <property type="entry name" value="SERPIN"/>
    <property type="match status" value="1"/>
</dbReference>
<dbReference type="InterPro" id="IPR000215">
    <property type="entry name" value="Serpin_fam"/>
</dbReference>
<proteinExistence type="inferred from homology"/>
<dbReference type="GO" id="GO:0005615">
    <property type="term" value="C:extracellular space"/>
    <property type="evidence" value="ECO:0007669"/>
    <property type="project" value="InterPro"/>
</dbReference>
<dbReference type="OrthoDB" id="671595at2759"/>
<organism evidence="5 6">
    <name type="scientific">Parnassius apollo</name>
    <name type="common">Apollo butterfly</name>
    <name type="synonym">Papilio apollo</name>
    <dbReference type="NCBI Taxonomy" id="110799"/>
    <lineage>
        <taxon>Eukaryota</taxon>
        <taxon>Metazoa</taxon>
        <taxon>Ecdysozoa</taxon>
        <taxon>Arthropoda</taxon>
        <taxon>Hexapoda</taxon>
        <taxon>Insecta</taxon>
        <taxon>Pterygota</taxon>
        <taxon>Neoptera</taxon>
        <taxon>Endopterygota</taxon>
        <taxon>Lepidoptera</taxon>
        <taxon>Glossata</taxon>
        <taxon>Ditrysia</taxon>
        <taxon>Papilionoidea</taxon>
        <taxon>Papilionidae</taxon>
        <taxon>Parnassiinae</taxon>
        <taxon>Parnassini</taxon>
        <taxon>Parnassius</taxon>
        <taxon>Parnassius</taxon>
    </lineage>
</organism>
<name>A0A8S3WEW0_PARAO</name>
<accession>A0A8S3WEW0</accession>
<feature type="domain" description="Serpin" evidence="4">
    <location>
        <begin position="35"/>
        <end position="392"/>
    </location>
</feature>
<protein>
    <submittedName>
        <fullName evidence="5">(apollo) hypothetical protein</fullName>
    </submittedName>
</protein>
<dbReference type="Pfam" id="PF00079">
    <property type="entry name" value="Serpin"/>
    <property type="match status" value="1"/>
</dbReference>
<dbReference type="InterPro" id="IPR023796">
    <property type="entry name" value="Serpin_dom"/>
</dbReference>
<reference evidence="5" key="1">
    <citation type="submission" date="2021-04" db="EMBL/GenBank/DDBJ databases">
        <authorList>
            <person name="Tunstrom K."/>
        </authorList>
    </citation>
    <scope>NUCLEOTIDE SEQUENCE</scope>
</reference>
<dbReference type="PROSITE" id="PS00284">
    <property type="entry name" value="SERPIN"/>
    <property type="match status" value="1"/>
</dbReference>
<evidence type="ECO:0000313" key="5">
    <source>
        <dbReference type="EMBL" id="CAG4955353.1"/>
    </source>
</evidence>
<feature type="signal peptide" evidence="3">
    <location>
        <begin position="1"/>
        <end position="19"/>
    </location>
</feature>
<dbReference type="CDD" id="cd19600">
    <property type="entry name" value="serpin11-like_insects"/>
    <property type="match status" value="1"/>
</dbReference>
<evidence type="ECO:0000313" key="6">
    <source>
        <dbReference type="Proteomes" id="UP000691718"/>
    </source>
</evidence>
<comment type="caution">
    <text evidence="5">The sequence shown here is derived from an EMBL/GenBank/DDBJ whole genome shotgun (WGS) entry which is preliminary data.</text>
</comment>
<comment type="similarity">
    <text evidence="1 2">Belongs to the serpin family.</text>
</comment>
<keyword evidence="3" id="KW-0732">Signal</keyword>
<dbReference type="GO" id="GO:0004867">
    <property type="term" value="F:serine-type endopeptidase inhibitor activity"/>
    <property type="evidence" value="ECO:0007669"/>
    <property type="project" value="InterPro"/>
</dbReference>